<feature type="region of interest" description="Disordered" evidence="6">
    <location>
        <begin position="54"/>
        <end position="74"/>
    </location>
</feature>
<dbReference type="InterPro" id="IPR050208">
    <property type="entry name" value="MHC_class-I_related"/>
</dbReference>
<dbReference type="InterPro" id="IPR011162">
    <property type="entry name" value="MHC_I/II-like_Ag-recog"/>
</dbReference>
<evidence type="ECO:0000256" key="5">
    <source>
        <dbReference type="RuleBase" id="RU004439"/>
    </source>
</evidence>
<evidence type="ECO:0000313" key="9">
    <source>
        <dbReference type="Proteomes" id="UP000002280"/>
    </source>
</evidence>
<accession>A0A5F8GCM6</accession>
<comment type="subcellular location">
    <subcellularLocation>
        <location evidence="1">Membrane</location>
        <topology evidence="1">Single-pass type I membrane protein</topology>
    </subcellularLocation>
</comment>
<dbReference type="PANTHER" id="PTHR16675">
    <property type="entry name" value="MHC CLASS I-RELATED"/>
    <property type="match status" value="1"/>
</dbReference>
<reference evidence="8 9" key="1">
    <citation type="journal article" date="2007" name="Nature">
        <title>Genome of the marsupial Monodelphis domestica reveals innovation in non-coding sequences.</title>
        <authorList>
            <person name="Mikkelsen T.S."/>
            <person name="Wakefield M.J."/>
            <person name="Aken B."/>
            <person name="Amemiya C.T."/>
            <person name="Chang J.L."/>
            <person name="Duke S."/>
            <person name="Garber M."/>
            <person name="Gentles A.J."/>
            <person name="Goodstadt L."/>
            <person name="Heger A."/>
            <person name="Jurka J."/>
            <person name="Kamal M."/>
            <person name="Mauceli E."/>
            <person name="Searle S.M."/>
            <person name="Sharpe T."/>
            <person name="Baker M.L."/>
            <person name="Batzer M.A."/>
            <person name="Benos P.V."/>
            <person name="Belov K."/>
            <person name="Clamp M."/>
            <person name="Cook A."/>
            <person name="Cuff J."/>
            <person name="Das R."/>
            <person name="Davidow L."/>
            <person name="Deakin J.E."/>
            <person name="Fazzari M.J."/>
            <person name="Glass J.L."/>
            <person name="Grabherr M."/>
            <person name="Greally J.M."/>
            <person name="Gu W."/>
            <person name="Hore T.A."/>
            <person name="Huttley G.A."/>
            <person name="Kleber M."/>
            <person name="Jirtle R.L."/>
            <person name="Koina E."/>
            <person name="Lee J.T."/>
            <person name="Mahony S."/>
            <person name="Marra M.A."/>
            <person name="Miller R.D."/>
            <person name="Nicholls R.D."/>
            <person name="Oda M."/>
            <person name="Papenfuss A.T."/>
            <person name="Parra Z.E."/>
            <person name="Pollock D.D."/>
            <person name="Ray D.A."/>
            <person name="Schein J.E."/>
            <person name="Speed T.P."/>
            <person name="Thompson K."/>
            <person name="VandeBerg J.L."/>
            <person name="Wade C.M."/>
            <person name="Walker J.A."/>
            <person name="Waters P.D."/>
            <person name="Webber C."/>
            <person name="Weidman J.R."/>
            <person name="Xie X."/>
            <person name="Zody M.C."/>
            <person name="Baldwin J."/>
            <person name="Abdouelleil A."/>
            <person name="Abdulkadir J."/>
            <person name="Abebe A."/>
            <person name="Abera B."/>
            <person name="Abreu J."/>
            <person name="Acer S.C."/>
            <person name="Aftuck L."/>
            <person name="Alexander A."/>
            <person name="An P."/>
            <person name="Anderson E."/>
            <person name="Anderson S."/>
            <person name="Arachi H."/>
            <person name="Azer M."/>
            <person name="Bachantsang P."/>
            <person name="Barry A."/>
            <person name="Bayul T."/>
            <person name="Berlin A."/>
            <person name="Bessette D."/>
            <person name="Bloom T."/>
            <person name="Bloom T."/>
            <person name="Boguslavskiy L."/>
            <person name="Bonnet C."/>
            <person name="Boukhgalter B."/>
            <person name="Bourzgui I."/>
            <person name="Brown A."/>
            <person name="Cahill P."/>
            <person name="Channer S."/>
            <person name="Cheshatsang Y."/>
            <person name="Chuda L."/>
            <person name="Citroen M."/>
            <person name="Collymore A."/>
            <person name="Cooke P."/>
            <person name="Costello M."/>
            <person name="D'Aco K."/>
            <person name="Daza R."/>
            <person name="De Haan G."/>
            <person name="DeGray S."/>
            <person name="DeMaso C."/>
            <person name="Dhargay N."/>
            <person name="Dooley K."/>
            <person name="Dooley E."/>
            <person name="Doricent M."/>
            <person name="Dorje P."/>
            <person name="Dorjee K."/>
            <person name="Dupes A."/>
            <person name="Elong R."/>
            <person name="Falk J."/>
            <person name="Farina A."/>
            <person name="Faro S."/>
            <person name="Ferguson D."/>
            <person name="Fisher S."/>
            <person name="Foley C.D."/>
            <person name="Franke A."/>
            <person name="Friedrich D."/>
            <person name="Gadbois L."/>
            <person name="Gearin G."/>
            <person name="Gearin C.R."/>
            <person name="Giannoukos G."/>
            <person name="Goode T."/>
            <person name="Graham J."/>
            <person name="Grandbois E."/>
            <person name="Grewal S."/>
            <person name="Gyaltsen K."/>
            <person name="Hafez N."/>
            <person name="Hagos B."/>
            <person name="Hall J."/>
            <person name="Henson C."/>
            <person name="Hollinger A."/>
            <person name="Honan T."/>
            <person name="Huard M.D."/>
            <person name="Hughes L."/>
            <person name="Hurhula B."/>
            <person name="Husby M.E."/>
            <person name="Kamat A."/>
            <person name="Kanga B."/>
            <person name="Kashin S."/>
            <person name="Khazanovich D."/>
            <person name="Kisner P."/>
            <person name="Lance K."/>
            <person name="Lara M."/>
            <person name="Lee W."/>
            <person name="Lennon N."/>
            <person name="Letendre F."/>
            <person name="LeVine R."/>
            <person name="Lipovsky A."/>
            <person name="Liu X."/>
            <person name="Liu J."/>
            <person name="Liu S."/>
            <person name="Lokyitsang T."/>
            <person name="Lokyitsang Y."/>
            <person name="Lubonja R."/>
            <person name="Lui A."/>
            <person name="MacDonald P."/>
            <person name="Magnisalis V."/>
            <person name="Maru K."/>
            <person name="Matthews C."/>
            <person name="McCusker W."/>
            <person name="McDonough S."/>
            <person name="Mehta T."/>
            <person name="Meldrim J."/>
            <person name="Meneus L."/>
            <person name="Mihai O."/>
            <person name="Mihalev A."/>
            <person name="Mihova T."/>
            <person name="Mittelman R."/>
            <person name="Mlenga V."/>
            <person name="Montmayeur A."/>
            <person name="Mulrain L."/>
            <person name="Navidi A."/>
            <person name="Naylor J."/>
            <person name="Negash T."/>
            <person name="Nguyen T."/>
            <person name="Nguyen N."/>
            <person name="Nicol R."/>
            <person name="Norbu C."/>
            <person name="Norbu N."/>
            <person name="Novod N."/>
            <person name="O'Neill B."/>
            <person name="Osman S."/>
            <person name="Markiewicz E."/>
            <person name="Oyono O.L."/>
            <person name="Patti C."/>
            <person name="Phunkhang P."/>
            <person name="Pierre F."/>
            <person name="Priest M."/>
            <person name="Raghuraman S."/>
            <person name="Rege F."/>
            <person name="Reyes R."/>
            <person name="Rise C."/>
            <person name="Rogov P."/>
            <person name="Ross K."/>
            <person name="Ryan E."/>
            <person name="Settipalli S."/>
            <person name="Shea T."/>
            <person name="Sherpa N."/>
            <person name="Shi L."/>
            <person name="Shih D."/>
            <person name="Sparrow T."/>
            <person name="Spaulding J."/>
            <person name="Stalker J."/>
            <person name="Stange-Thomann N."/>
            <person name="Stavropoulos S."/>
            <person name="Stone C."/>
            <person name="Strader C."/>
            <person name="Tesfaye S."/>
            <person name="Thomson T."/>
            <person name="Thoulutsang Y."/>
            <person name="Thoulutsang D."/>
            <person name="Topham K."/>
            <person name="Topping I."/>
            <person name="Tsamla T."/>
            <person name="Vassiliev H."/>
            <person name="Vo A."/>
            <person name="Wangchuk T."/>
            <person name="Wangdi T."/>
            <person name="Weiand M."/>
            <person name="Wilkinson J."/>
            <person name="Wilson A."/>
            <person name="Yadav S."/>
            <person name="Young G."/>
            <person name="Yu Q."/>
            <person name="Zembek L."/>
            <person name="Zhong D."/>
            <person name="Zimmer A."/>
            <person name="Zwirko Z."/>
            <person name="Jaffe D.B."/>
            <person name="Alvarez P."/>
            <person name="Brockman W."/>
            <person name="Butler J."/>
            <person name="Chin C."/>
            <person name="Gnerre S."/>
            <person name="MacCallum I."/>
            <person name="Graves J.A."/>
            <person name="Ponting C.P."/>
            <person name="Breen M."/>
            <person name="Samollow P.B."/>
            <person name="Lander E.S."/>
            <person name="Lindblad-Toh K."/>
        </authorList>
    </citation>
    <scope>NUCLEOTIDE SEQUENCE [LARGE SCALE GENOMIC DNA]</scope>
</reference>
<dbReference type="OMA" id="QATHYDS"/>
<dbReference type="GO" id="GO:0042605">
    <property type="term" value="F:peptide antigen binding"/>
    <property type="evidence" value="ECO:0000318"/>
    <property type="project" value="GO_Central"/>
</dbReference>
<reference evidence="8" key="3">
    <citation type="submission" date="2025-09" db="UniProtKB">
        <authorList>
            <consortium name="Ensembl"/>
        </authorList>
    </citation>
    <scope>IDENTIFICATION</scope>
</reference>
<sequence>SSLFTHQNVSGPSPSVSASHSLRYFSTAVSRPELGDTRYISVGYVDDQQFVRFDSDSEGQRQESRAPWMDNMDQEDPDYWEKSTRISRENTQIYGVNLETLRGYYNESQGVHTVQRMSGCEVSTDCHGRDHRALDSGTLTWTTMDTGAENTKRKWEADKFILERYKAYLEDTYVAYLHTYLEMGKDILLRTGTAAPPPASPSTTPLPPCARHKVQSQPPSALRPLPCNCNLILSLCLLCPCALKGRGRKE</sequence>
<comment type="similarity">
    <text evidence="5">Belongs to the MHC class I family.</text>
</comment>
<keyword evidence="2" id="KW-0391">Immunity</keyword>
<evidence type="ECO:0000256" key="4">
    <source>
        <dbReference type="ARBA" id="ARBA00023180"/>
    </source>
</evidence>
<dbReference type="GO" id="GO:0005615">
    <property type="term" value="C:extracellular space"/>
    <property type="evidence" value="ECO:0000318"/>
    <property type="project" value="GO_Central"/>
</dbReference>
<dbReference type="PRINTS" id="PR01638">
    <property type="entry name" value="MHCCLASSI"/>
</dbReference>
<dbReference type="GO" id="GO:0002486">
    <property type="term" value="P:antigen processing and presentation of endogenous peptide antigen via MHC class I via ER pathway, TAP-independent"/>
    <property type="evidence" value="ECO:0000318"/>
    <property type="project" value="GO_Central"/>
</dbReference>
<dbReference type="InterPro" id="IPR011161">
    <property type="entry name" value="MHC_I-like_Ag-recog"/>
</dbReference>
<dbReference type="AlphaFoldDB" id="A0A5F8GCM6"/>
<organism evidence="8 9">
    <name type="scientific">Monodelphis domestica</name>
    <name type="common">Gray short-tailed opossum</name>
    <dbReference type="NCBI Taxonomy" id="13616"/>
    <lineage>
        <taxon>Eukaryota</taxon>
        <taxon>Metazoa</taxon>
        <taxon>Chordata</taxon>
        <taxon>Craniata</taxon>
        <taxon>Vertebrata</taxon>
        <taxon>Euteleostomi</taxon>
        <taxon>Mammalia</taxon>
        <taxon>Metatheria</taxon>
        <taxon>Didelphimorphia</taxon>
        <taxon>Didelphidae</taxon>
        <taxon>Monodelphis</taxon>
    </lineage>
</organism>
<feature type="region of interest" description="Disordered" evidence="6">
    <location>
        <begin position="192"/>
        <end position="215"/>
    </location>
</feature>
<evidence type="ECO:0000256" key="2">
    <source>
        <dbReference type="ARBA" id="ARBA00022451"/>
    </source>
</evidence>
<reference evidence="8" key="2">
    <citation type="submission" date="2025-08" db="UniProtKB">
        <authorList>
            <consortium name="Ensembl"/>
        </authorList>
    </citation>
    <scope>IDENTIFICATION</scope>
</reference>
<dbReference type="PANTHER" id="PTHR16675:SF251">
    <property type="entry name" value="HLA CLASS I HISTOCOMPATIBILITY ANTIGEN, C ALPHA CHAIN"/>
    <property type="match status" value="1"/>
</dbReference>
<keyword evidence="9" id="KW-1185">Reference proteome</keyword>
<dbReference type="STRING" id="13616.ENSMODP00000045298"/>
<dbReference type="Ensembl" id="ENSMODT00000085477.1">
    <property type="protein sequence ID" value="ENSMODP00000045298.1"/>
    <property type="gene ID" value="ENSMODG00000039629.1"/>
</dbReference>
<dbReference type="GO" id="GO:0005102">
    <property type="term" value="F:signaling receptor binding"/>
    <property type="evidence" value="ECO:0000318"/>
    <property type="project" value="GO_Central"/>
</dbReference>
<keyword evidence="3" id="KW-0472">Membrane</keyword>
<keyword evidence="4" id="KW-0325">Glycoprotein</keyword>
<dbReference type="GeneTree" id="ENSGT01120000271826"/>
<dbReference type="GO" id="GO:0098553">
    <property type="term" value="C:lumenal side of endoplasmic reticulum membrane"/>
    <property type="evidence" value="ECO:0007669"/>
    <property type="project" value="UniProtKB-ARBA"/>
</dbReference>
<proteinExistence type="inferred from homology"/>
<dbReference type="GO" id="GO:0006955">
    <property type="term" value="P:immune response"/>
    <property type="evidence" value="ECO:0000318"/>
    <property type="project" value="GO_Central"/>
</dbReference>
<dbReference type="InterPro" id="IPR037055">
    <property type="entry name" value="MHC_I-like_Ag-recog_sf"/>
</dbReference>
<dbReference type="SUPFAM" id="SSF54452">
    <property type="entry name" value="MHC antigen-recognition domain"/>
    <property type="match status" value="1"/>
</dbReference>
<dbReference type="InParanoid" id="A0A5F8GCM6"/>
<evidence type="ECO:0000256" key="1">
    <source>
        <dbReference type="ARBA" id="ARBA00004479"/>
    </source>
</evidence>
<dbReference type="Pfam" id="PF00129">
    <property type="entry name" value="MHC_I"/>
    <property type="match status" value="1"/>
</dbReference>
<evidence type="ECO:0000256" key="3">
    <source>
        <dbReference type="ARBA" id="ARBA00023136"/>
    </source>
</evidence>
<keyword evidence="2" id="KW-0490">MHC I</keyword>
<name>A0A5F8GCM6_MONDO</name>
<feature type="compositionally biased region" description="Pro residues" evidence="6">
    <location>
        <begin position="195"/>
        <end position="208"/>
    </location>
</feature>
<dbReference type="GO" id="GO:0002476">
    <property type="term" value="P:antigen processing and presentation of endogenous peptide antigen via MHC class Ib"/>
    <property type="evidence" value="ECO:0000318"/>
    <property type="project" value="GO_Central"/>
</dbReference>
<dbReference type="GO" id="GO:0001916">
    <property type="term" value="P:positive regulation of T cell mediated cytotoxicity"/>
    <property type="evidence" value="ECO:0000318"/>
    <property type="project" value="GO_Central"/>
</dbReference>
<dbReference type="GO" id="GO:0009897">
    <property type="term" value="C:external side of plasma membrane"/>
    <property type="evidence" value="ECO:0000318"/>
    <property type="project" value="GO_Central"/>
</dbReference>
<feature type="domain" description="MHC class I-like antigen recognition-like" evidence="7">
    <location>
        <begin position="19"/>
        <end position="188"/>
    </location>
</feature>
<protein>
    <recommendedName>
        <fullName evidence="7">MHC class I-like antigen recognition-like domain-containing protein</fullName>
    </recommendedName>
</protein>
<dbReference type="Proteomes" id="UP000002280">
    <property type="component" value="Chromosome 2"/>
</dbReference>
<dbReference type="GO" id="GO:0042612">
    <property type="term" value="C:MHC class I protein complex"/>
    <property type="evidence" value="ECO:0007669"/>
    <property type="project" value="UniProtKB-KW"/>
</dbReference>
<dbReference type="FunFam" id="3.30.500.10:FF:000001">
    <property type="entry name" value="H-2 class I histocompatibility antigen, alpha chain"/>
    <property type="match status" value="1"/>
</dbReference>
<evidence type="ECO:0000256" key="6">
    <source>
        <dbReference type="SAM" id="MobiDB-lite"/>
    </source>
</evidence>
<feature type="compositionally biased region" description="Basic and acidic residues" evidence="6">
    <location>
        <begin position="54"/>
        <end position="64"/>
    </location>
</feature>
<dbReference type="InterPro" id="IPR001039">
    <property type="entry name" value="MHC_I_a_a1/a2"/>
</dbReference>
<dbReference type="GO" id="GO:0030670">
    <property type="term" value="C:phagocytic vesicle membrane"/>
    <property type="evidence" value="ECO:0007669"/>
    <property type="project" value="UniProtKB-ARBA"/>
</dbReference>
<evidence type="ECO:0000259" key="7">
    <source>
        <dbReference type="Pfam" id="PF00129"/>
    </source>
</evidence>
<dbReference type="Bgee" id="ENSMODG00000039629">
    <property type="expression patterns" value="Expressed in blood and 10 other cell types or tissues"/>
</dbReference>
<dbReference type="Gene3D" id="3.30.500.10">
    <property type="entry name" value="MHC class I-like antigen recognition-like"/>
    <property type="match status" value="1"/>
</dbReference>
<evidence type="ECO:0000313" key="8">
    <source>
        <dbReference type="Ensembl" id="ENSMODP00000045298.1"/>
    </source>
</evidence>